<name>A0A356LJ01_9BURK</name>
<dbReference type="InterPro" id="IPR036844">
    <property type="entry name" value="Hint_dom_sf"/>
</dbReference>
<reference evidence="2 3" key="1">
    <citation type="journal article" date="2018" name="Nat. Biotechnol.">
        <title>A standardized bacterial taxonomy based on genome phylogeny substantially revises the tree of life.</title>
        <authorList>
            <person name="Parks D.H."/>
            <person name="Chuvochina M."/>
            <person name="Waite D.W."/>
            <person name="Rinke C."/>
            <person name="Skarshewski A."/>
            <person name="Chaumeil P.A."/>
            <person name="Hugenholtz P."/>
        </authorList>
    </citation>
    <scope>NUCLEOTIDE SEQUENCE [LARGE SCALE GENOMIC DNA]</scope>
    <source>
        <strain evidence="2">UBA10707</strain>
    </source>
</reference>
<feature type="domain" description="Hedgehog/Intein (Hint)" evidence="1">
    <location>
        <begin position="213"/>
        <end position="348"/>
    </location>
</feature>
<sequence>MSEYNVTLNNEHYRIPDQLAVDAGDHVNFSLYGDNTMGIRAQDLSVSLDLNNAPGVTTLAVIDDSNVSVQAFSGLSADNSFEFYLNYDTTLNIDLAQGDLDGLSALGRSTFVFTSDDIHHSLLTFTLPSTTITPGTEIPKITYMQVNDQLKFNAYDESGELVPASSFTLDQKSGRLDIFFGANDEPGMSFDMEGTTAWSDFELTPDGLMTYSCYLKGTHIATPHGEVKVEELKAGDRVRTATGGVNTVKWIGFRKLNRSQLPAGHTLRASPIRICQGAFADNIPHRDLTVSPGHRFNFDGALVPALSLVNGITITQDFDIQQFEYYHVELEKFDMLLAEGAAAESYLEVGSNRNAFENANTVAAHPDFGPAPERVVLPEYVQKITPEIIETVRRDLFARVEVLTGAVRTADADLRIEIGGKIIAPQSACRKKGQYRFQLPSGLNDDIHILSNAAVVRETSLMDRTDTRVIGVGLAGIVFIAEGKCYEIGLNDASVTGLNEAQEMNGVPLRWTTGKSIIPAGLVPTLQGPVMLELNVLRTHMYWNEVEETKARLQAA</sequence>
<dbReference type="EMBL" id="DOEK01000029">
    <property type="protein sequence ID" value="HBP30495.1"/>
    <property type="molecule type" value="Genomic_DNA"/>
</dbReference>
<evidence type="ECO:0000313" key="3">
    <source>
        <dbReference type="Proteomes" id="UP000264036"/>
    </source>
</evidence>
<evidence type="ECO:0000259" key="1">
    <source>
        <dbReference type="Pfam" id="PF13403"/>
    </source>
</evidence>
<protein>
    <recommendedName>
        <fullName evidence="1">Hedgehog/Intein (Hint) domain-containing protein</fullName>
    </recommendedName>
</protein>
<dbReference type="SUPFAM" id="SSF51294">
    <property type="entry name" value="Hedgehog/intein (Hint) domain"/>
    <property type="match status" value="1"/>
</dbReference>
<evidence type="ECO:0000313" key="2">
    <source>
        <dbReference type="EMBL" id="HBP30495.1"/>
    </source>
</evidence>
<dbReference type="InterPro" id="IPR028992">
    <property type="entry name" value="Hedgehog/Intein_dom"/>
</dbReference>
<proteinExistence type="predicted"/>
<dbReference type="AlphaFoldDB" id="A0A356LJ01"/>
<gene>
    <name evidence="2" type="ORF">DD666_13895</name>
</gene>
<dbReference type="Pfam" id="PF13403">
    <property type="entry name" value="Hint_2"/>
    <property type="match status" value="1"/>
</dbReference>
<accession>A0A356LJ01</accession>
<comment type="caution">
    <text evidence="2">The sequence shown here is derived from an EMBL/GenBank/DDBJ whole genome shotgun (WGS) entry which is preliminary data.</text>
</comment>
<dbReference type="Proteomes" id="UP000264036">
    <property type="component" value="Unassembled WGS sequence"/>
</dbReference>
<dbReference type="Gene3D" id="2.170.16.10">
    <property type="entry name" value="Hedgehog/Intein (Hint) domain"/>
    <property type="match status" value="1"/>
</dbReference>
<organism evidence="2 3">
    <name type="scientific">Advenella kashmirensis</name>
    <dbReference type="NCBI Taxonomy" id="310575"/>
    <lineage>
        <taxon>Bacteria</taxon>
        <taxon>Pseudomonadati</taxon>
        <taxon>Pseudomonadota</taxon>
        <taxon>Betaproteobacteria</taxon>
        <taxon>Burkholderiales</taxon>
        <taxon>Alcaligenaceae</taxon>
    </lineage>
</organism>